<accession>A0ABV2UKE3</accession>
<evidence type="ECO:0000256" key="1">
    <source>
        <dbReference type="SAM" id="Phobius"/>
    </source>
</evidence>
<dbReference type="EMBL" id="JBEXIP010000056">
    <property type="protein sequence ID" value="MET8438321.1"/>
    <property type="molecule type" value="Genomic_DNA"/>
</dbReference>
<keyword evidence="1" id="KW-0812">Transmembrane</keyword>
<evidence type="ECO:0000313" key="2">
    <source>
        <dbReference type="EMBL" id="MET8438321.1"/>
    </source>
</evidence>
<gene>
    <name evidence="2" type="ORF">ABZV61_37500</name>
</gene>
<name>A0ABV2UKE3_9ACTN</name>
<feature type="transmembrane region" description="Helical" evidence="1">
    <location>
        <begin position="52"/>
        <end position="72"/>
    </location>
</feature>
<protein>
    <submittedName>
        <fullName evidence="2">DUF1772 domain-containing protein</fullName>
    </submittedName>
</protein>
<evidence type="ECO:0000313" key="3">
    <source>
        <dbReference type="Proteomes" id="UP001550044"/>
    </source>
</evidence>
<keyword evidence="1" id="KW-0472">Membrane</keyword>
<keyword evidence="3" id="KW-1185">Reference proteome</keyword>
<feature type="transmembrane region" description="Helical" evidence="1">
    <location>
        <begin position="6"/>
        <end position="31"/>
    </location>
</feature>
<keyword evidence="1" id="KW-1133">Transmembrane helix</keyword>
<dbReference type="Pfam" id="PF08592">
    <property type="entry name" value="Anthrone_oxy"/>
    <property type="match status" value="1"/>
</dbReference>
<sequence length="152" mass="15631">MASLLLALAAFTTGLYTGFLVCFLIGIMPGLKPLPDDQFAAAMRSFNEKVPGPAFLVLFLGVIVFPVAALVVPVDGRTSAEGGLVAGALACAVLSHLVTVSGNIPLNSALAASEGGDDSAARRAFESRWNTFHRIRTVLSTGAFALLVAAAV</sequence>
<proteinExistence type="predicted"/>
<organism evidence="2 3">
    <name type="scientific">Streptomyces sp. 900116325</name>
    <dbReference type="NCBI Taxonomy" id="3154295"/>
    <lineage>
        <taxon>Bacteria</taxon>
        <taxon>Bacillati</taxon>
        <taxon>Actinomycetota</taxon>
        <taxon>Actinomycetes</taxon>
        <taxon>Kitasatosporales</taxon>
        <taxon>Streptomycetaceae</taxon>
        <taxon>Streptomyces</taxon>
    </lineage>
</organism>
<dbReference type="InterPro" id="IPR013901">
    <property type="entry name" value="Anthrone_oxy"/>
</dbReference>
<dbReference type="Proteomes" id="UP001550044">
    <property type="component" value="Unassembled WGS sequence"/>
</dbReference>
<comment type="caution">
    <text evidence="2">The sequence shown here is derived from an EMBL/GenBank/DDBJ whole genome shotgun (WGS) entry which is preliminary data.</text>
</comment>
<reference evidence="2 3" key="1">
    <citation type="submission" date="2024-06" db="EMBL/GenBank/DDBJ databases">
        <title>The Natural Products Discovery Center: Release of the First 8490 Sequenced Strains for Exploring Actinobacteria Biosynthetic Diversity.</title>
        <authorList>
            <person name="Kalkreuter E."/>
            <person name="Kautsar S.A."/>
            <person name="Yang D."/>
            <person name="Bader C.D."/>
            <person name="Teijaro C.N."/>
            <person name="Fluegel L."/>
            <person name="Davis C.M."/>
            <person name="Simpson J.R."/>
            <person name="Lauterbach L."/>
            <person name="Steele A.D."/>
            <person name="Gui C."/>
            <person name="Meng S."/>
            <person name="Li G."/>
            <person name="Viehrig K."/>
            <person name="Ye F."/>
            <person name="Su P."/>
            <person name="Kiefer A.F."/>
            <person name="Nichols A."/>
            <person name="Cepeda A.J."/>
            <person name="Yan W."/>
            <person name="Fan B."/>
            <person name="Jiang Y."/>
            <person name="Adhikari A."/>
            <person name="Zheng C.-J."/>
            <person name="Schuster L."/>
            <person name="Cowan T.M."/>
            <person name="Smanski M.J."/>
            <person name="Chevrette M.G."/>
            <person name="De Carvalho L.P.S."/>
            <person name="Shen B."/>
        </authorList>
    </citation>
    <scope>NUCLEOTIDE SEQUENCE [LARGE SCALE GENOMIC DNA]</scope>
    <source>
        <strain evidence="2 3">NPDC005137</strain>
    </source>
</reference>
<dbReference type="RefSeq" id="WP_356712775.1">
    <property type="nucleotide sequence ID" value="NZ_JBEXIP010000056.1"/>
</dbReference>